<protein>
    <submittedName>
        <fullName evidence="1">Uncharacterized protein</fullName>
    </submittedName>
</protein>
<gene>
    <name evidence="1" type="ORF">O6H91_09G042600</name>
</gene>
<reference evidence="2" key="1">
    <citation type="journal article" date="2024" name="Proc. Natl. Acad. Sci. U.S.A.">
        <title>Extraordinary preservation of gene collinearity over three hundred million years revealed in homosporous lycophytes.</title>
        <authorList>
            <person name="Li C."/>
            <person name="Wickell D."/>
            <person name="Kuo L.Y."/>
            <person name="Chen X."/>
            <person name="Nie B."/>
            <person name="Liao X."/>
            <person name="Peng D."/>
            <person name="Ji J."/>
            <person name="Jenkins J."/>
            <person name="Williams M."/>
            <person name="Shu S."/>
            <person name="Plott C."/>
            <person name="Barry K."/>
            <person name="Rajasekar S."/>
            <person name="Grimwood J."/>
            <person name="Han X."/>
            <person name="Sun S."/>
            <person name="Hou Z."/>
            <person name="He W."/>
            <person name="Dai G."/>
            <person name="Sun C."/>
            <person name="Schmutz J."/>
            <person name="Leebens-Mack J.H."/>
            <person name="Li F.W."/>
            <person name="Wang L."/>
        </authorList>
    </citation>
    <scope>NUCLEOTIDE SEQUENCE [LARGE SCALE GENOMIC DNA]</scope>
    <source>
        <strain evidence="2">cv. PW_Plant_1</strain>
    </source>
</reference>
<proteinExistence type="predicted"/>
<dbReference type="EMBL" id="CM055100">
    <property type="protein sequence ID" value="KAJ7543536.1"/>
    <property type="molecule type" value="Genomic_DNA"/>
</dbReference>
<organism evidence="1 2">
    <name type="scientific">Diphasiastrum complanatum</name>
    <name type="common">Issler's clubmoss</name>
    <name type="synonym">Lycopodium complanatum</name>
    <dbReference type="NCBI Taxonomy" id="34168"/>
    <lineage>
        <taxon>Eukaryota</taxon>
        <taxon>Viridiplantae</taxon>
        <taxon>Streptophyta</taxon>
        <taxon>Embryophyta</taxon>
        <taxon>Tracheophyta</taxon>
        <taxon>Lycopodiopsida</taxon>
        <taxon>Lycopodiales</taxon>
        <taxon>Lycopodiaceae</taxon>
        <taxon>Lycopodioideae</taxon>
        <taxon>Diphasiastrum</taxon>
    </lineage>
</organism>
<keyword evidence="2" id="KW-1185">Reference proteome</keyword>
<comment type="caution">
    <text evidence="1">The sequence shown here is derived from an EMBL/GenBank/DDBJ whole genome shotgun (WGS) entry which is preliminary data.</text>
</comment>
<accession>A0ACC2CNE8</accession>
<dbReference type="Proteomes" id="UP001162992">
    <property type="component" value="Chromosome 9"/>
</dbReference>
<sequence>MEGKGVIDSTVQLQGCSVLPVQSQAEPWDKKQHFNDTTIYNCPAMAASAQLQGISKVFVENFVHRSHFVSIHDQTPIGYFSSCGFSPVTFDSKFGNSKEVTGMIGLDPRLDVERCFSTSKNEIPLFPGASEVASYLDIHKQYKNINVLEPLGAPPFAASTKKFILFDRSGDNGRGFCQPNAVCDFMASTAEGPDKSSSGKKLCHFQGYQPIFKIQEQNNVDSVPGMRARRVASQNICNINDPLQIISHGICEADSMSHISCRESSQREGTKVSGSLHEDTQDLEALMSSDEDEKSTGHSPSDLTWNDMLTNSSNWNFAESYSGACKRKTCDYQCFDEDEVDLSGQEVESKLKENESLQSLDLGCMNDGNRQNILSLRTFEPVKGSQKSDAPSCLHLSRALQNDFNTELCQEYTLHYGQSTPRKRLRKEKIKTTVKLLRSIIPGGNSMDTADVLGEAIQYVRTLQLKVSKLEMTKRARI</sequence>
<evidence type="ECO:0000313" key="2">
    <source>
        <dbReference type="Proteomes" id="UP001162992"/>
    </source>
</evidence>
<name>A0ACC2CNE8_DIPCM</name>
<evidence type="ECO:0000313" key="1">
    <source>
        <dbReference type="EMBL" id="KAJ7543536.1"/>
    </source>
</evidence>